<sequence>QVSLRGASAKEDSRDVLLEKIARDRASRVLQRRTLAATLTVQRIWRSRRAARIAVNAIQLLWDERVEEIHRSGIVSAEAFADDILRPFIFFTRNLSWLTRSFFVKDLQRVSICFQALLQSVNFPGVNARNFCKLACGTPSRKAQWFYQVHRLLTICSAILIGRRRSDAVSTSLLALAMRLLVTLTDSKLWNGFEDRQRETGAVTSEIVQWFGAGNSGFYYAAHAYLMEGNTADLETKESFLVTASLITMAFRPFHAIAAELSCQRYARDLEDWKGKAAAQICRHVLTVPCLIERLPAGLVPAFQHENVLAMKTKFFLLKQTFGITVLSEKDSNVPHQAWSLTNVVSIVSVGSLSEPMYSHFVEAVCCLLHSMTPWIEEVRERKRSYEDSGDEDTEDYTELHSRCGGAALDSFIRLLRPLFDQRQVLQLLEKATSSSVGLPNIARLYSYLLTTFSVLNFGGGALPVLNVLAFTKELLPQLWNWFMSSIQLKIVKMPESRGALPAKEQSSRQLSSKLANTFLKRTKSASSESISEVHDDGQWHIEQLKGGPAALSEDAASVLTLFCTLYAHLLLVLDDNEFYDKQVPFSIDEQRLISAALNTMLYHGFFLAGRTQYATLMEASTRCLRALYERDSRRSFCPAALWLAPATEMRPAIAAAARAHEAASVSKAGEASAIGSILTTMPHVLPFEERVQIFREFINSDKTLRKIEGEIVGPGPGSIEISIRRDRIVEDGFQQLGALGARFKGCINVSFVNEHGLTEAGLDYGGLFKEFLTDLAKAAFDPGYGLFQQTATEERFLFPHPAASSLGQGLRTIEFLGRIVGKALYEGILLEHLFSPVFVSKILGRYCPIDDLSSLDGELHRNLMYLKNYEGDVSDMALDFTVTEEYFGKRKVIDLVQGGDKIPVTDANKLQYVHAMADYKLNRQVRPVVNAFVRGLTDLISPSWLGLFNAKEFNQLLSGEEHDFDVNDLKANTRYTGGYSVTSRTVKLFWEVLEQLDVKERCAVLKFVTSCSRAPLLGFKHLQPPFTIHKVTSDAPVWTFLAGQDVDRLPSASTCYNILKLPAYRRIGTLREKLQYAIRSNSGFELS</sequence>
<dbReference type="OMA" id="NAHEFNQ"/>
<dbReference type="InParanoid" id="D8RBF5"/>
<dbReference type="GO" id="GO:0061630">
    <property type="term" value="F:ubiquitin protein ligase activity"/>
    <property type="evidence" value="ECO:0000318"/>
    <property type="project" value="GO_Central"/>
</dbReference>
<dbReference type="InterPro" id="IPR035983">
    <property type="entry name" value="Hect_E3_ubiquitin_ligase"/>
</dbReference>
<organism evidence="11">
    <name type="scientific">Selaginella moellendorffii</name>
    <name type="common">Spikemoss</name>
    <dbReference type="NCBI Taxonomy" id="88036"/>
    <lineage>
        <taxon>Eukaryota</taxon>
        <taxon>Viridiplantae</taxon>
        <taxon>Streptophyta</taxon>
        <taxon>Embryophyta</taxon>
        <taxon>Tracheophyta</taxon>
        <taxon>Lycopodiopsida</taxon>
        <taxon>Selaginellales</taxon>
        <taxon>Selaginellaceae</taxon>
        <taxon>Selaginella</taxon>
    </lineage>
</organism>
<dbReference type="KEGG" id="smo:SELMODRAFT_89794"/>
<comment type="catalytic activity">
    <reaction evidence="1">
        <text>S-ubiquitinyl-[E2 ubiquitin-conjugating enzyme]-L-cysteine + [acceptor protein]-L-lysine = [E2 ubiquitin-conjugating enzyme]-L-cysteine + N(6)-ubiquitinyl-[acceptor protein]-L-lysine.</text>
        <dbReference type="EC" id="2.3.2.26"/>
    </reaction>
</comment>
<protein>
    <recommendedName>
        <fullName evidence="3">HECT-type E3 ubiquitin transferase</fullName>
        <ecNumber evidence="3">2.3.2.26</ecNumber>
    </recommendedName>
</protein>
<dbReference type="EC" id="2.3.2.26" evidence="3"/>
<evidence type="ECO:0000256" key="7">
    <source>
        <dbReference type="ARBA" id="ARBA00061247"/>
    </source>
</evidence>
<evidence type="ECO:0000313" key="11">
    <source>
        <dbReference type="Proteomes" id="UP000001514"/>
    </source>
</evidence>
<dbReference type="SUPFAM" id="SSF56204">
    <property type="entry name" value="Hect, E3 ligase catalytic domain"/>
    <property type="match status" value="1"/>
</dbReference>
<dbReference type="GO" id="GO:0006511">
    <property type="term" value="P:ubiquitin-dependent protein catabolic process"/>
    <property type="evidence" value="ECO:0000318"/>
    <property type="project" value="GO_Central"/>
</dbReference>
<dbReference type="Proteomes" id="UP000001514">
    <property type="component" value="Unassembled WGS sequence"/>
</dbReference>
<dbReference type="CDD" id="cd00078">
    <property type="entry name" value="HECTc"/>
    <property type="match status" value="1"/>
</dbReference>
<keyword evidence="11" id="KW-1185">Reference proteome</keyword>
<feature type="non-terminal residue" evidence="10">
    <location>
        <position position="1"/>
    </location>
</feature>
<gene>
    <name evidence="10" type="primary">UPL7-1</name>
    <name evidence="10" type="ORF">SELMODRAFT_89794</name>
</gene>
<dbReference type="PANTHER" id="PTHR45700">
    <property type="entry name" value="UBIQUITIN-PROTEIN LIGASE E3C"/>
    <property type="match status" value="1"/>
</dbReference>
<evidence type="ECO:0000256" key="1">
    <source>
        <dbReference type="ARBA" id="ARBA00000885"/>
    </source>
</evidence>
<dbReference type="Gene3D" id="3.90.1750.10">
    <property type="entry name" value="Hect, E3 ligase catalytic domains"/>
    <property type="match status" value="1"/>
</dbReference>
<proteinExistence type="inferred from homology"/>
<dbReference type="FunFam" id="3.30.2410.10:FF:000017">
    <property type="entry name" value="E3 ubiquitin-protein ligase UPL7"/>
    <property type="match status" value="1"/>
</dbReference>
<dbReference type="GO" id="GO:0000209">
    <property type="term" value="P:protein polyubiquitination"/>
    <property type="evidence" value="ECO:0000318"/>
    <property type="project" value="GO_Central"/>
</dbReference>
<feature type="domain" description="HECT" evidence="9">
    <location>
        <begin position="744"/>
        <end position="1088"/>
    </location>
</feature>
<dbReference type="PROSITE" id="PS50237">
    <property type="entry name" value="HECT"/>
    <property type="match status" value="1"/>
</dbReference>
<evidence type="ECO:0000256" key="3">
    <source>
        <dbReference type="ARBA" id="ARBA00012485"/>
    </source>
</evidence>
<dbReference type="PANTHER" id="PTHR45700:SF2">
    <property type="entry name" value="UBIQUITIN-PROTEIN LIGASE E3C"/>
    <property type="match status" value="1"/>
</dbReference>
<reference evidence="10 11" key="1">
    <citation type="journal article" date="2011" name="Science">
        <title>The Selaginella genome identifies genetic changes associated with the evolution of vascular plants.</title>
        <authorList>
            <person name="Banks J.A."/>
            <person name="Nishiyama T."/>
            <person name="Hasebe M."/>
            <person name="Bowman J.L."/>
            <person name="Gribskov M."/>
            <person name="dePamphilis C."/>
            <person name="Albert V.A."/>
            <person name="Aono N."/>
            <person name="Aoyama T."/>
            <person name="Ambrose B.A."/>
            <person name="Ashton N.W."/>
            <person name="Axtell M.J."/>
            <person name="Barker E."/>
            <person name="Barker M.S."/>
            <person name="Bennetzen J.L."/>
            <person name="Bonawitz N.D."/>
            <person name="Chapple C."/>
            <person name="Cheng C."/>
            <person name="Correa L.G."/>
            <person name="Dacre M."/>
            <person name="DeBarry J."/>
            <person name="Dreyer I."/>
            <person name="Elias M."/>
            <person name="Engstrom E.M."/>
            <person name="Estelle M."/>
            <person name="Feng L."/>
            <person name="Finet C."/>
            <person name="Floyd S.K."/>
            <person name="Frommer W.B."/>
            <person name="Fujita T."/>
            <person name="Gramzow L."/>
            <person name="Gutensohn M."/>
            <person name="Harholt J."/>
            <person name="Hattori M."/>
            <person name="Heyl A."/>
            <person name="Hirai T."/>
            <person name="Hiwatashi Y."/>
            <person name="Ishikawa M."/>
            <person name="Iwata M."/>
            <person name="Karol K.G."/>
            <person name="Koehler B."/>
            <person name="Kolukisaoglu U."/>
            <person name="Kubo M."/>
            <person name="Kurata T."/>
            <person name="Lalonde S."/>
            <person name="Li K."/>
            <person name="Li Y."/>
            <person name="Litt A."/>
            <person name="Lyons E."/>
            <person name="Manning G."/>
            <person name="Maruyama T."/>
            <person name="Michael T.P."/>
            <person name="Mikami K."/>
            <person name="Miyazaki S."/>
            <person name="Morinaga S."/>
            <person name="Murata T."/>
            <person name="Mueller-Roeber B."/>
            <person name="Nelson D.R."/>
            <person name="Obara M."/>
            <person name="Oguri Y."/>
            <person name="Olmstead R.G."/>
            <person name="Onodera N."/>
            <person name="Petersen B.L."/>
            <person name="Pils B."/>
            <person name="Prigge M."/>
            <person name="Rensing S.A."/>
            <person name="Riano-Pachon D.M."/>
            <person name="Roberts A.W."/>
            <person name="Sato Y."/>
            <person name="Scheller H.V."/>
            <person name="Schulz B."/>
            <person name="Schulz C."/>
            <person name="Shakirov E.V."/>
            <person name="Shibagaki N."/>
            <person name="Shinohara N."/>
            <person name="Shippen D.E."/>
            <person name="Soerensen I."/>
            <person name="Sotooka R."/>
            <person name="Sugimoto N."/>
            <person name="Sugita M."/>
            <person name="Sumikawa N."/>
            <person name="Tanurdzic M."/>
            <person name="Theissen G."/>
            <person name="Ulvskov P."/>
            <person name="Wakazuki S."/>
            <person name="Weng J.K."/>
            <person name="Willats W.W."/>
            <person name="Wipf D."/>
            <person name="Wolf P.G."/>
            <person name="Yang L."/>
            <person name="Zimmer A.D."/>
            <person name="Zhu Q."/>
            <person name="Mitros T."/>
            <person name="Hellsten U."/>
            <person name="Loque D."/>
            <person name="Otillar R."/>
            <person name="Salamov A."/>
            <person name="Schmutz J."/>
            <person name="Shapiro H."/>
            <person name="Lindquist E."/>
            <person name="Lucas S."/>
            <person name="Rokhsar D."/>
            <person name="Grigoriev I.V."/>
        </authorList>
    </citation>
    <scope>NUCLEOTIDE SEQUENCE [LARGE SCALE GENOMIC DNA]</scope>
</reference>
<keyword evidence="10" id="KW-0436">Ligase</keyword>
<comment type="pathway">
    <text evidence="2">Protein modification; protein ubiquitination.</text>
</comment>
<dbReference type="eggNOG" id="KOG4427">
    <property type="taxonomic scope" value="Eukaryota"/>
</dbReference>
<keyword evidence="5 8" id="KW-0833">Ubl conjugation pathway</keyword>
<evidence type="ECO:0000256" key="2">
    <source>
        <dbReference type="ARBA" id="ARBA00004906"/>
    </source>
</evidence>
<accession>D8RBF5</accession>
<comment type="function">
    <text evidence="6">Probable E3 ubiquitin-protein ligase which mediates ubiquitination and subsequent proteasomal degradation of target proteins.</text>
</comment>
<dbReference type="InterPro" id="IPR000569">
    <property type="entry name" value="HECT_dom"/>
</dbReference>
<keyword evidence="4" id="KW-0808">Transferase</keyword>
<dbReference type="Gramene" id="EFJ30786">
    <property type="protein sequence ID" value="EFJ30786"/>
    <property type="gene ID" value="SELMODRAFT_89794"/>
</dbReference>
<evidence type="ECO:0000256" key="8">
    <source>
        <dbReference type="PROSITE-ProRule" id="PRU00104"/>
    </source>
</evidence>
<dbReference type="STRING" id="88036.D8RBF5"/>
<evidence type="ECO:0000259" key="9">
    <source>
        <dbReference type="PROSITE" id="PS50237"/>
    </source>
</evidence>
<dbReference type="GO" id="GO:0016874">
    <property type="term" value="F:ligase activity"/>
    <property type="evidence" value="ECO:0007669"/>
    <property type="project" value="UniProtKB-KW"/>
</dbReference>
<dbReference type="Pfam" id="PF00632">
    <property type="entry name" value="HECT"/>
    <property type="match status" value="1"/>
</dbReference>
<evidence type="ECO:0000256" key="6">
    <source>
        <dbReference type="ARBA" id="ARBA00057703"/>
    </source>
</evidence>
<dbReference type="FunCoup" id="D8RBF5">
    <property type="interactions" value="2876"/>
</dbReference>
<dbReference type="AlphaFoldDB" id="D8RBF5"/>
<dbReference type="FunFam" id="3.30.2160.10:FF:000002">
    <property type="entry name" value="Putative Ubiquitin-protein ligase E3C"/>
    <property type="match status" value="1"/>
</dbReference>
<dbReference type="SMART" id="SM00119">
    <property type="entry name" value="HECTc"/>
    <property type="match status" value="1"/>
</dbReference>
<dbReference type="HOGENOM" id="CLU_002173_2_6_1"/>
<name>D8RBF5_SELML</name>
<dbReference type="Gene3D" id="3.30.2160.10">
    <property type="entry name" value="Hect, E3 ligase catalytic domain"/>
    <property type="match status" value="1"/>
</dbReference>
<dbReference type="InterPro" id="IPR044611">
    <property type="entry name" value="E3A/B/C-like"/>
</dbReference>
<comment type="similarity">
    <text evidence="7">Belongs to the UPL family.</text>
</comment>
<feature type="active site" description="Glycyl thioester intermediate" evidence="8">
    <location>
        <position position="1056"/>
    </location>
</feature>
<evidence type="ECO:0000256" key="5">
    <source>
        <dbReference type="ARBA" id="ARBA00022786"/>
    </source>
</evidence>
<evidence type="ECO:0000256" key="4">
    <source>
        <dbReference type="ARBA" id="ARBA00022679"/>
    </source>
</evidence>
<evidence type="ECO:0000313" key="10">
    <source>
        <dbReference type="EMBL" id="EFJ30786.1"/>
    </source>
</evidence>
<dbReference type="EMBL" id="GL377575">
    <property type="protein sequence ID" value="EFJ30786.1"/>
    <property type="molecule type" value="Genomic_DNA"/>
</dbReference>
<dbReference type="Gene3D" id="3.30.2410.10">
    <property type="entry name" value="Hect, E3 ligase catalytic domain"/>
    <property type="match status" value="1"/>
</dbReference>